<evidence type="ECO:0000259" key="11">
    <source>
        <dbReference type="Pfam" id="PF02558"/>
    </source>
</evidence>
<dbReference type="RefSeq" id="WP_090368271.1">
    <property type="nucleotide sequence ID" value="NZ_FNEM01000025.1"/>
</dbReference>
<dbReference type="InterPro" id="IPR050838">
    <property type="entry name" value="Ketopantoate_reductase"/>
</dbReference>
<dbReference type="NCBIfam" id="TIGR00745">
    <property type="entry name" value="apbA_panE"/>
    <property type="match status" value="1"/>
</dbReference>
<feature type="domain" description="Ketopantoate reductase C-terminal" evidence="12">
    <location>
        <begin position="170"/>
        <end position="281"/>
    </location>
</feature>
<dbReference type="InterPro" id="IPR013752">
    <property type="entry name" value="KPA_reductase"/>
</dbReference>
<comment type="pathway">
    <text evidence="1 10">Cofactor biosynthesis; (R)-pantothenate biosynthesis; (R)-pantoate from 3-methyl-2-oxobutanoate: step 2/2.</text>
</comment>
<dbReference type="Proteomes" id="UP000199527">
    <property type="component" value="Unassembled WGS sequence"/>
</dbReference>
<evidence type="ECO:0000256" key="3">
    <source>
        <dbReference type="ARBA" id="ARBA00013014"/>
    </source>
</evidence>
<dbReference type="EMBL" id="FNEM01000025">
    <property type="protein sequence ID" value="SDK31060.1"/>
    <property type="molecule type" value="Genomic_DNA"/>
</dbReference>
<dbReference type="Gene3D" id="1.10.1040.10">
    <property type="entry name" value="N-(1-d-carboxylethyl)-l-norvaline Dehydrogenase, domain 2"/>
    <property type="match status" value="1"/>
</dbReference>
<evidence type="ECO:0000256" key="6">
    <source>
        <dbReference type="ARBA" id="ARBA00022857"/>
    </source>
</evidence>
<reference evidence="14" key="1">
    <citation type="submission" date="2016-10" db="EMBL/GenBank/DDBJ databases">
        <authorList>
            <person name="Varghese N."/>
            <person name="Submissions S."/>
        </authorList>
    </citation>
    <scope>NUCLEOTIDE SEQUENCE [LARGE SCALE GENOMIC DNA]</scope>
    <source>
        <strain evidence="14">DSM 23317</strain>
    </source>
</reference>
<dbReference type="InterPro" id="IPR003710">
    <property type="entry name" value="ApbA"/>
</dbReference>
<evidence type="ECO:0000256" key="2">
    <source>
        <dbReference type="ARBA" id="ARBA00007870"/>
    </source>
</evidence>
<dbReference type="Pfam" id="PF08546">
    <property type="entry name" value="ApbA_C"/>
    <property type="match status" value="1"/>
</dbReference>
<keyword evidence="6 10" id="KW-0521">NADP</keyword>
<comment type="catalytic activity">
    <reaction evidence="9 10">
        <text>(R)-pantoate + NADP(+) = 2-dehydropantoate + NADPH + H(+)</text>
        <dbReference type="Rhea" id="RHEA:16233"/>
        <dbReference type="ChEBI" id="CHEBI:11561"/>
        <dbReference type="ChEBI" id="CHEBI:15378"/>
        <dbReference type="ChEBI" id="CHEBI:15980"/>
        <dbReference type="ChEBI" id="CHEBI:57783"/>
        <dbReference type="ChEBI" id="CHEBI:58349"/>
        <dbReference type="EC" id="1.1.1.169"/>
    </reaction>
</comment>
<comment type="function">
    <text evidence="10">Catalyzes the NADPH-dependent reduction of ketopantoate into pantoic acid.</text>
</comment>
<dbReference type="OrthoDB" id="6530772at2"/>
<dbReference type="SUPFAM" id="SSF51735">
    <property type="entry name" value="NAD(P)-binding Rossmann-fold domains"/>
    <property type="match status" value="1"/>
</dbReference>
<evidence type="ECO:0000259" key="12">
    <source>
        <dbReference type="Pfam" id="PF08546"/>
    </source>
</evidence>
<dbReference type="InterPro" id="IPR013332">
    <property type="entry name" value="KPR_N"/>
</dbReference>
<evidence type="ECO:0000313" key="14">
    <source>
        <dbReference type="Proteomes" id="UP000199527"/>
    </source>
</evidence>
<evidence type="ECO:0000256" key="5">
    <source>
        <dbReference type="ARBA" id="ARBA00022655"/>
    </source>
</evidence>
<evidence type="ECO:0000256" key="10">
    <source>
        <dbReference type="RuleBase" id="RU362068"/>
    </source>
</evidence>
<name>A0A1G9AWI8_9GAMM</name>
<organism evidence="13 14">
    <name type="scientific">Ferrimonas sediminum</name>
    <dbReference type="NCBI Taxonomy" id="718193"/>
    <lineage>
        <taxon>Bacteria</taxon>
        <taxon>Pseudomonadati</taxon>
        <taxon>Pseudomonadota</taxon>
        <taxon>Gammaproteobacteria</taxon>
        <taxon>Alteromonadales</taxon>
        <taxon>Ferrimonadaceae</taxon>
        <taxon>Ferrimonas</taxon>
    </lineage>
</organism>
<dbReference type="GO" id="GO:0005737">
    <property type="term" value="C:cytoplasm"/>
    <property type="evidence" value="ECO:0007669"/>
    <property type="project" value="TreeGrafter"/>
</dbReference>
<comment type="similarity">
    <text evidence="2 10">Belongs to the ketopantoate reductase family.</text>
</comment>
<sequence length="297" mass="32028">MATTLAILGGGAIGQLLAMDLCQHRHSPLLLTRPETTARIIQHQLQRLDGSIQQASLPHAPSNQPQHCDAVLVTTKAYQAESALTPVLAWLPPSTPIVLLHNGMGPQQRLAQRFPEHNWWAGMLTDGALKLESHSVRHTGQGVRYLGPLSGQGQLPDALTEIGFISEAAILPRLWQKLAVNALINPLTACYGCTNGELARPGHRAELQRLSDELAAVAKAEGIAMEAEQILAWCLSVAEATCSNRSSMLQDVSAKRPTEIDAISGFVVERARAHGLCADAHRHNLDRVSQLSGCTKT</sequence>
<feature type="domain" description="Ketopantoate reductase N-terminal" evidence="11">
    <location>
        <begin position="6"/>
        <end position="150"/>
    </location>
</feature>
<dbReference type="UniPathway" id="UPA00028">
    <property type="reaction ID" value="UER00004"/>
</dbReference>
<dbReference type="InterPro" id="IPR013328">
    <property type="entry name" value="6PGD_dom2"/>
</dbReference>
<keyword evidence="7 10" id="KW-0560">Oxidoreductase</keyword>
<dbReference type="EC" id="1.1.1.169" evidence="3 10"/>
<dbReference type="Pfam" id="PF02558">
    <property type="entry name" value="ApbA"/>
    <property type="match status" value="1"/>
</dbReference>
<dbReference type="GO" id="GO:0015940">
    <property type="term" value="P:pantothenate biosynthetic process"/>
    <property type="evidence" value="ECO:0007669"/>
    <property type="project" value="UniProtKB-UniPathway"/>
</dbReference>
<accession>A0A1G9AWI8</accession>
<evidence type="ECO:0000256" key="9">
    <source>
        <dbReference type="ARBA" id="ARBA00048793"/>
    </source>
</evidence>
<dbReference type="GO" id="GO:0008677">
    <property type="term" value="F:2-dehydropantoate 2-reductase activity"/>
    <property type="evidence" value="ECO:0007669"/>
    <property type="project" value="UniProtKB-EC"/>
</dbReference>
<evidence type="ECO:0000256" key="4">
    <source>
        <dbReference type="ARBA" id="ARBA00019465"/>
    </source>
</evidence>
<dbReference type="GO" id="GO:0050661">
    <property type="term" value="F:NADP binding"/>
    <property type="evidence" value="ECO:0007669"/>
    <property type="project" value="TreeGrafter"/>
</dbReference>
<dbReference type="InterPro" id="IPR008927">
    <property type="entry name" value="6-PGluconate_DH-like_C_sf"/>
</dbReference>
<dbReference type="PANTHER" id="PTHR43765:SF2">
    <property type="entry name" value="2-DEHYDROPANTOATE 2-REDUCTASE"/>
    <property type="match status" value="1"/>
</dbReference>
<evidence type="ECO:0000256" key="8">
    <source>
        <dbReference type="ARBA" id="ARBA00032024"/>
    </source>
</evidence>
<evidence type="ECO:0000313" key="13">
    <source>
        <dbReference type="EMBL" id="SDK31060.1"/>
    </source>
</evidence>
<proteinExistence type="inferred from homology"/>
<protein>
    <recommendedName>
        <fullName evidence="4 10">2-dehydropantoate 2-reductase</fullName>
        <ecNumber evidence="3 10">1.1.1.169</ecNumber>
    </recommendedName>
    <alternativeName>
        <fullName evidence="8 10">Ketopantoate reductase</fullName>
    </alternativeName>
</protein>
<keyword evidence="14" id="KW-1185">Reference proteome</keyword>
<gene>
    <name evidence="13" type="ORF">SAMN04488540_12530</name>
</gene>
<dbReference type="Gene3D" id="3.40.50.720">
    <property type="entry name" value="NAD(P)-binding Rossmann-like Domain"/>
    <property type="match status" value="1"/>
</dbReference>
<keyword evidence="5 10" id="KW-0566">Pantothenate biosynthesis</keyword>
<dbReference type="InterPro" id="IPR036291">
    <property type="entry name" value="NAD(P)-bd_dom_sf"/>
</dbReference>
<dbReference type="AlphaFoldDB" id="A0A1G9AWI8"/>
<evidence type="ECO:0000256" key="1">
    <source>
        <dbReference type="ARBA" id="ARBA00004994"/>
    </source>
</evidence>
<evidence type="ECO:0000256" key="7">
    <source>
        <dbReference type="ARBA" id="ARBA00023002"/>
    </source>
</evidence>
<dbReference type="PANTHER" id="PTHR43765">
    <property type="entry name" value="2-DEHYDROPANTOATE 2-REDUCTASE-RELATED"/>
    <property type="match status" value="1"/>
</dbReference>
<dbReference type="SUPFAM" id="SSF48179">
    <property type="entry name" value="6-phosphogluconate dehydrogenase C-terminal domain-like"/>
    <property type="match status" value="1"/>
</dbReference>